<dbReference type="Pfam" id="PF19645">
    <property type="entry name" value="DUF6148"/>
    <property type="match status" value="1"/>
</dbReference>
<protein>
    <submittedName>
        <fullName evidence="2">Uncharacterized protein</fullName>
    </submittedName>
</protein>
<feature type="region of interest" description="Disordered" evidence="1">
    <location>
        <begin position="55"/>
        <end position="78"/>
    </location>
</feature>
<accession>A0A6V8LYZ7</accession>
<comment type="caution">
    <text evidence="2">The sequence shown here is derived from an EMBL/GenBank/DDBJ whole genome shotgun (WGS) entry which is preliminary data.</text>
</comment>
<organism evidence="2 3">
    <name type="scientific">Fundidesulfovibrio magnetotacticus</name>
    <dbReference type="NCBI Taxonomy" id="2730080"/>
    <lineage>
        <taxon>Bacteria</taxon>
        <taxon>Pseudomonadati</taxon>
        <taxon>Thermodesulfobacteriota</taxon>
        <taxon>Desulfovibrionia</taxon>
        <taxon>Desulfovibrionales</taxon>
        <taxon>Desulfovibrionaceae</taxon>
        <taxon>Fundidesulfovibrio</taxon>
    </lineage>
</organism>
<dbReference type="RefSeq" id="WP_173086477.1">
    <property type="nucleotide sequence ID" value="NZ_BLTE01000017.1"/>
</dbReference>
<reference evidence="2 3" key="2">
    <citation type="submission" date="2020-05" db="EMBL/GenBank/DDBJ databases">
        <title>Draft genome sequence of Desulfovibrio sp. strainFSS-1.</title>
        <authorList>
            <person name="Shimoshige H."/>
            <person name="Kobayashi H."/>
            <person name="Maekawa T."/>
        </authorList>
    </citation>
    <scope>NUCLEOTIDE SEQUENCE [LARGE SCALE GENOMIC DNA]</scope>
    <source>
        <strain evidence="2 3">SIID29052-01</strain>
    </source>
</reference>
<keyword evidence="3" id="KW-1185">Reference proteome</keyword>
<dbReference type="EMBL" id="BLTE01000017">
    <property type="protein sequence ID" value="GFK95458.1"/>
    <property type="molecule type" value="Genomic_DNA"/>
</dbReference>
<gene>
    <name evidence="2" type="ORF">NNJEOMEG_03321</name>
</gene>
<evidence type="ECO:0000256" key="1">
    <source>
        <dbReference type="SAM" id="MobiDB-lite"/>
    </source>
</evidence>
<name>A0A6V8LYZ7_9BACT</name>
<dbReference type="Proteomes" id="UP000494245">
    <property type="component" value="Unassembled WGS sequence"/>
</dbReference>
<evidence type="ECO:0000313" key="3">
    <source>
        <dbReference type="Proteomes" id="UP000494245"/>
    </source>
</evidence>
<reference evidence="2 3" key="1">
    <citation type="submission" date="2020-04" db="EMBL/GenBank/DDBJ databases">
        <authorList>
            <consortium name="Desulfovibrio sp. FSS-1 genome sequencing consortium"/>
            <person name="Shimoshige H."/>
            <person name="Kobayashi H."/>
            <person name="Maekawa T."/>
        </authorList>
    </citation>
    <scope>NUCLEOTIDE SEQUENCE [LARGE SCALE GENOMIC DNA]</scope>
    <source>
        <strain evidence="2 3">SIID29052-01</strain>
    </source>
</reference>
<evidence type="ECO:0000313" key="2">
    <source>
        <dbReference type="EMBL" id="GFK95458.1"/>
    </source>
</evidence>
<dbReference type="AlphaFoldDB" id="A0A6V8LYZ7"/>
<dbReference type="InterPro" id="IPR046146">
    <property type="entry name" value="DUF6148"/>
</dbReference>
<sequence>MAIFTAAKKQELIDAWTAALLAVAEGQEYVIGTRRLRRADLPAIQAHLDWLDKQPTKEDQAAGSGSPSFTSLIPGRYS</sequence>
<proteinExistence type="predicted"/>